<name>A0A6C0J612_9ZZZZ</name>
<accession>A0A6C0J612</accession>
<dbReference type="AlphaFoldDB" id="A0A6C0J612"/>
<proteinExistence type="predicted"/>
<dbReference type="GO" id="GO:0016422">
    <property type="term" value="F:mRNA (2'-O-methyladenosine-N6-)-methyltransferase activity"/>
    <property type="evidence" value="ECO:0007669"/>
    <property type="project" value="InterPro"/>
</dbReference>
<dbReference type="GO" id="GO:0099122">
    <property type="term" value="F:RNA polymerase II C-terminal domain binding"/>
    <property type="evidence" value="ECO:0007669"/>
    <property type="project" value="InterPro"/>
</dbReference>
<feature type="domain" description="PCIF1 WW" evidence="1">
    <location>
        <begin position="214"/>
        <end position="342"/>
    </location>
</feature>
<dbReference type="Pfam" id="PF12237">
    <property type="entry name" value="PCIF1_WW"/>
    <property type="match status" value="1"/>
</dbReference>
<dbReference type="PANTHER" id="PTHR21727">
    <property type="entry name" value="PHOSPHORYLATED CTD INTERACTING FACTOR 1"/>
    <property type="match status" value="1"/>
</dbReference>
<evidence type="ECO:0000313" key="2">
    <source>
        <dbReference type="EMBL" id="QHU00310.1"/>
    </source>
</evidence>
<organism evidence="2">
    <name type="scientific">viral metagenome</name>
    <dbReference type="NCBI Taxonomy" id="1070528"/>
    <lineage>
        <taxon>unclassified sequences</taxon>
        <taxon>metagenomes</taxon>
        <taxon>organismal metagenomes</taxon>
    </lineage>
</organism>
<dbReference type="InterPro" id="IPR022035">
    <property type="entry name" value="PCIF1_WW"/>
</dbReference>
<protein>
    <recommendedName>
        <fullName evidence="1">PCIF1 WW domain-containing protein</fullName>
    </recommendedName>
</protein>
<reference evidence="2" key="1">
    <citation type="journal article" date="2020" name="Nature">
        <title>Giant virus diversity and host interactions through global metagenomics.</title>
        <authorList>
            <person name="Schulz F."/>
            <person name="Roux S."/>
            <person name="Paez-Espino D."/>
            <person name="Jungbluth S."/>
            <person name="Walsh D.A."/>
            <person name="Denef V.J."/>
            <person name="McMahon K.D."/>
            <person name="Konstantinidis K.T."/>
            <person name="Eloe-Fadrosh E.A."/>
            <person name="Kyrpides N.C."/>
            <person name="Woyke T."/>
        </authorList>
    </citation>
    <scope>NUCLEOTIDE SEQUENCE</scope>
    <source>
        <strain evidence="2">GVMAG-M-3300025860-12</strain>
    </source>
</reference>
<dbReference type="PANTHER" id="PTHR21727:SF0">
    <property type="entry name" value="MRNA (2'-O-METHYLADENOSINE-N(6)-)-METHYLTRANSFERASE"/>
    <property type="match status" value="1"/>
</dbReference>
<dbReference type="InterPro" id="IPR039881">
    <property type="entry name" value="PCIF1-like"/>
</dbReference>
<dbReference type="EMBL" id="MN740325">
    <property type="protein sequence ID" value="QHU00310.1"/>
    <property type="molecule type" value="Genomic_DNA"/>
</dbReference>
<sequence length="421" mass="50410">MKEIKLNNNIIKYDKKIIKPINVIYEIFKGKLYCYLLQNFINICIKKLPVDIFTNKKSVYRTLTNLYATWFFSLYSEYKYNDDYFFPSNNLNNNILYDILSDYCSVDDSIKNKEDIIQFIINNNNMVYDETLIKNTNYKHNSFINENKDNYVIKKSMIIEKRKVDDINFYKFNIVFNFSFKISNIRLINILNNLIIPVEKYNKLKTKYSGFPDELDKYIFLILFRYQLLGSNNNQLAVLPIILNKMKEDLNLSIECFASTINTETDIYCSLYYDIEKYFGSIGSFFNIEIKKGTYSFNPPYQKDIIEKGINKLFNILKSNNQVTFIITIPIWDNLGKEIMKKNNKENNNNTIEYDDFIIINKIKQSEYFYGLRMISKNDFTYLDHNFHLYKNTTIQNTYIIVLSNFKNNYIDIINKYNFFE</sequence>
<evidence type="ECO:0000259" key="1">
    <source>
        <dbReference type="Pfam" id="PF12237"/>
    </source>
</evidence>